<accession>A0A8T0PRA9</accession>
<evidence type="ECO:0000256" key="1">
    <source>
        <dbReference type="SAM" id="MobiDB-lite"/>
    </source>
</evidence>
<protein>
    <submittedName>
        <fullName evidence="2">Uncharacterized protein</fullName>
    </submittedName>
</protein>
<sequence>MTWGDFSRAFVLSFLPLPRKTPASAFSPEANRRRLGFRSPGTRRPLEPPRHRIPATALRPQPPAVPLRSPPPDPAAPPRCLQLRVGAGWLGFGFPVAEAEPPPPPRRGSRRRARARGALLILLRSW</sequence>
<name>A0A8T0PRA9_PANVG</name>
<keyword evidence="3" id="KW-1185">Reference proteome</keyword>
<dbReference type="AlphaFoldDB" id="A0A8T0PRA9"/>
<gene>
    <name evidence="2" type="ORF">PVAP13_7NG106178</name>
</gene>
<evidence type="ECO:0000313" key="3">
    <source>
        <dbReference type="Proteomes" id="UP000823388"/>
    </source>
</evidence>
<feature type="compositionally biased region" description="Pro residues" evidence="1">
    <location>
        <begin position="60"/>
        <end position="77"/>
    </location>
</feature>
<organism evidence="2 3">
    <name type="scientific">Panicum virgatum</name>
    <name type="common">Blackwell switchgrass</name>
    <dbReference type="NCBI Taxonomy" id="38727"/>
    <lineage>
        <taxon>Eukaryota</taxon>
        <taxon>Viridiplantae</taxon>
        <taxon>Streptophyta</taxon>
        <taxon>Embryophyta</taxon>
        <taxon>Tracheophyta</taxon>
        <taxon>Spermatophyta</taxon>
        <taxon>Magnoliopsida</taxon>
        <taxon>Liliopsida</taxon>
        <taxon>Poales</taxon>
        <taxon>Poaceae</taxon>
        <taxon>PACMAD clade</taxon>
        <taxon>Panicoideae</taxon>
        <taxon>Panicodae</taxon>
        <taxon>Paniceae</taxon>
        <taxon>Panicinae</taxon>
        <taxon>Panicum</taxon>
        <taxon>Panicum sect. Hiantes</taxon>
    </lineage>
</organism>
<dbReference type="Proteomes" id="UP000823388">
    <property type="component" value="Chromosome 7N"/>
</dbReference>
<proteinExistence type="predicted"/>
<feature type="region of interest" description="Disordered" evidence="1">
    <location>
        <begin position="19"/>
        <end position="79"/>
    </location>
</feature>
<evidence type="ECO:0000313" key="2">
    <source>
        <dbReference type="EMBL" id="KAG2564887.1"/>
    </source>
</evidence>
<dbReference type="EMBL" id="CM029050">
    <property type="protein sequence ID" value="KAG2564887.1"/>
    <property type="molecule type" value="Genomic_DNA"/>
</dbReference>
<reference evidence="2" key="1">
    <citation type="submission" date="2020-05" db="EMBL/GenBank/DDBJ databases">
        <title>WGS assembly of Panicum virgatum.</title>
        <authorList>
            <person name="Lovell J.T."/>
            <person name="Jenkins J."/>
            <person name="Shu S."/>
            <person name="Juenger T.E."/>
            <person name="Schmutz J."/>
        </authorList>
    </citation>
    <scope>NUCLEOTIDE SEQUENCE</scope>
    <source>
        <strain evidence="2">AP13</strain>
    </source>
</reference>
<comment type="caution">
    <text evidence="2">The sequence shown here is derived from an EMBL/GenBank/DDBJ whole genome shotgun (WGS) entry which is preliminary data.</text>
</comment>